<dbReference type="Pfam" id="PF07839">
    <property type="entry name" value="CaM_binding"/>
    <property type="match status" value="1"/>
</dbReference>
<dbReference type="GO" id="GO:0005516">
    <property type="term" value="F:calmodulin binding"/>
    <property type="evidence" value="ECO:0007669"/>
    <property type="project" value="InterPro"/>
</dbReference>
<dbReference type="EMBL" id="CAKMRJ010000001">
    <property type="protein sequence ID" value="CAH1415056.1"/>
    <property type="molecule type" value="Genomic_DNA"/>
</dbReference>
<dbReference type="Proteomes" id="UP001157418">
    <property type="component" value="Unassembled WGS sequence"/>
</dbReference>
<proteinExistence type="predicted"/>
<gene>
    <name evidence="3" type="ORF">LVIROSA_LOCUS2929</name>
</gene>
<feature type="region of interest" description="Disordered" evidence="1">
    <location>
        <begin position="1"/>
        <end position="128"/>
    </location>
</feature>
<evidence type="ECO:0000256" key="1">
    <source>
        <dbReference type="SAM" id="MobiDB-lite"/>
    </source>
</evidence>
<dbReference type="InterPro" id="IPR012417">
    <property type="entry name" value="CaM-bd_dom_pln"/>
</dbReference>
<feature type="region of interest" description="Disordered" evidence="1">
    <location>
        <begin position="285"/>
        <end position="381"/>
    </location>
</feature>
<organism evidence="3 4">
    <name type="scientific">Lactuca virosa</name>
    <dbReference type="NCBI Taxonomy" id="75947"/>
    <lineage>
        <taxon>Eukaryota</taxon>
        <taxon>Viridiplantae</taxon>
        <taxon>Streptophyta</taxon>
        <taxon>Embryophyta</taxon>
        <taxon>Tracheophyta</taxon>
        <taxon>Spermatophyta</taxon>
        <taxon>Magnoliopsida</taxon>
        <taxon>eudicotyledons</taxon>
        <taxon>Gunneridae</taxon>
        <taxon>Pentapetalae</taxon>
        <taxon>asterids</taxon>
        <taxon>campanulids</taxon>
        <taxon>Asterales</taxon>
        <taxon>Asteraceae</taxon>
        <taxon>Cichorioideae</taxon>
        <taxon>Cichorieae</taxon>
        <taxon>Lactucinae</taxon>
        <taxon>Lactuca</taxon>
    </lineage>
</organism>
<reference evidence="3 4" key="1">
    <citation type="submission" date="2022-01" db="EMBL/GenBank/DDBJ databases">
        <authorList>
            <person name="Xiong W."/>
            <person name="Schranz E."/>
        </authorList>
    </citation>
    <scope>NUCLEOTIDE SEQUENCE [LARGE SCALE GENOMIC DNA]</scope>
</reference>
<feature type="domain" description="Calmodulin-binding" evidence="2">
    <location>
        <begin position="334"/>
        <end position="436"/>
    </location>
</feature>
<dbReference type="AlphaFoldDB" id="A0AAU9LJU0"/>
<accession>A0AAU9LJU0</accession>
<dbReference type="SMART" id="SM01054">
    <property type="entry name" value="CaM_binding"/>
    <property type="match status" value="1"/>
</dbReference>
<feature type="compositionally biased region" description="Acidic residues" evidence="1">
    <location>
        <begin position="348"/>
        <end position="360"/>
    </location>
</feature>
<comment type="caution">
    <text evidence="3">The sequence shown here is derived from an EMBL/GenBank/DDBJ whole genome shotgun (WGS) entry which is preliminary data.</text>
</comment>
<feature type="compositionally biased region" description="Polar residues" evidence="1">
    <location>
        <begin position="63"/>
        <end position="79"/>
    </location>
</feature>
<sequence>MLPRTVNDGQHETKGRSPSLSLKTKTGQRERSLNPPSILERKKTSTSIESRKVPTIPKPSESRGPSAQNPKKQVSQPKTKSLRRPLDQSTPPSKVVSTKSKSSPKNIIASSMKTSDSMKPKGSEISRSPLKSKNYINVKAKNGSIKNQTTRGLGSTIMAIEKKPIISDALSSSQNNHNIITHDQEPHNNSVVTLGSNDILHGEVKFEYGGQICVCEPLDSVGLVGDQDMLGSEISCDDNVSFAESVDNKHTYDHDKHINQQTQADETFDIISDHLDYPIVDQEHQEIPENEQVAKDVDVGSVDENREAKDEDIKETRLEEFEDVEVEQEDQEQEETELESEETKQEEPEHEETDTEEAEHEETKPDELDIKEDDVEVPKNEDTTLETVVKNQEVVMHGKKDSATYNIVIEETVSKLREQRKNKVLALAGAFETVISLESDVSPKDFSPKHLSPKLSPNNI</sequence>
<dbReference type="PANTHER" id="PTHR33349:SF20">
    <property type="entry name" value="CHROMO DOMAIN CEC-LIKE PROTEIN"/>
    <property type="match status" value="1"/>
</dbReference>
<feature type="compositionally biased region" description="Acidic residues" evidence="1">
    <location>
        <begin position="320"/>
        <end position="340"/>
    </location>
</feature>
<evidence type="ECO:0000313" key="3">
    <source>
        <dbReference type="EMBL" id="CAH1415056.1"/>
    </source>
</evidence>
<keyword evidence="4" id="KW-1185">Reference proteome</keyword>
<feature type="compositionally biased region" description="Low complexity" evidence="1">
    <location>
        <begin position="89"/>
        <end position="105"/>
    </location>
</feature>
<dbReference type="PANTHER" id="PTHR33349">
    <property type="entry name" value="EMB|CAB62594.1"/>
    <property type="match status" value="1"/>
</dbReference>
<feature type="region of interest" description="Disordered" evidence="1">
    <location>
        <begin position="439"/>
        <end position="460"/>
    </location>
</feature>
<feature type="compositionally biased region" description="Polar residues" evidence="1">
    <location>
        <begin position="16"/>
        <end position="25"/>
    </location>
</feature>
<name>A0AAU9LJU0_9ASTR</name>
<feature type="compositionally biased region" description="Basic and acidic residues" evidence="1">
    <location>
        <begin position="285"/>
        <end position="319"/>
    </location>
</feature>
<evidence type="ECO:0000259" key="2">
    <source>
        <dbReference type="SMART" id="SM01054"/>
    </source>
</evidence>
<protein>
    <recommendedName>
        <fullName evidence="2">Calmodulin-binding domain-containing protein</fullName>
    </recommendedName>
</protein>
<evidence type="ECO:0000313" key="4">
    <source>
        <dbReference type="Proteomes" id="UP001157418"/>
    </source>
</evidence>